<evidence type="ECO:0000256" key="6">
    <source>
        <dbReference type="ARBA" id="ARBA00023136"/>
    </source>
</evidence>
<dbReference type="PANTHER" id="PTHR21290">
    <property type="entry name" value="SPHINGOMYELIN SYNTHETASE"/>
    <property type="match status" value="1"/>
</dbReference>
<keyword evidence="3 7" id="KW-0812">Transmembrane</keyword>
<evidence type="ECO:0000256" key="2">
    <source>
        <dbReference type="ARBA" id="ARBA00022679"/>
    </source>
</evidence>
<evidence type="ECO:0000256" key="1">
    <source>
        <dbReference type="ARBA" id="ARBA00004141"/>
    </source>
</evidence>
<name>A0A1V0SDV2_9VIRU</name>
<keyword evidence="5" id="KW-0443">Lipid metabolism</keyword>
<evidence type="ECO:0000256" key="7">
    <source>
        <dbReference type="SAM" id="Phobius"/>
    </source>
</evidence>
<dbReference type="InterPro" id="IPR045221">
    <property type="entry name" value="Sphingomyelin_synth-like"/>
</dbReference>
<protein>
    <submittedName>
        <fullName evidence="9">PAP2 superfamily protein</fullName>
    </submittedName>
</protein>
<dbReference type="PANTHER" id="PTHR21290:SF25">
    <property type="entry name" value="SPHINGOMYELIN SYNTHASE-RELATED PROTEIN 1"/>
    <property type="match status" value="1"/>
</dbReference>
<dbReference type="EMBL" id="KY684089">
    <property type="protein sequence ID" value="ARF09899.1"/>
    <property type="molecule type" value="Genomic_DNA"/>
</dbReference>
<dbReference type="GO" id="GO:0046513">
    <property type="term" value="P:ceramide biosynthetic process"/>
    <property type="evidence" value="ECO:0007669"/>
    <property type="project" value="TreeGrafter"/>
</dbReference>
<dbReference type="CDD" id="cd01610">
    <property type="entry name" value="PAP2_like"/>
    <property type="match status" value="1"/>
</dbReference>
<keyword evidence="2" id="KW-0808">Transferase</keyword>
<feature type="transmembrane region" description="Helical" evidence="7">
    <location>
        <begin position="156"/>
        <end position="174"/>
    </location>
</feature>
<evidence type="ECO:0000256" key="3">
    <source>
        <dbReference type="ARBA" id="ARBA00022692"/>
    </source>
</evidence>
<feature type="transmembrane region" description="Helical" evidence="7">
    <location>
        <begin position="78"/>
        <end position="98"/>
    </location>
</feature>
<dbReference type="GO" id="GO:0033188">
    <property type="term" value="F:sphingomyelin synthase activity"/>
    <property type="evidence" value="ECO:0007669"/>
    <property type="project" value="TreeGrafter"/>
</dbReference>
<dbReference type="InterPro" id="IPR025749">
    <property type="entry name" value="Sphingomyelin_synth-like_dom"/>
</dbReference>
<accession>A0A1V0SDV2</accession>
<reference evidence="9" key="1">
    <citation type="journal article" date="2017" name="Science">
        <title>Giant viruses with an expanded complement of translation system components.</title>
        <authorList>
            <person name="Schulz F."/>
            <person name="Yutin N."/>
            <person name="Ivanova N.N."/>
            <person name="Ortega D.R."/>
            <person name="Lee T.K."/>
            <person name="Vierheilig J."/>
            <person name="Daims H."/>
            <person name="Horn M."/>
            <person name="Wagner M."/>
            <person name="Jensen G.J."/>
            <person name="Kyrpides N.C."/>
            <person name="Koonin E.V."/>
            <person name="Woyke T."/>
        </authorList>
    </citation>
    <scope>NUCLEOTIDE SEQUENCE</scope>
    <source>
        <strain evidence="9">ILV1</strain>
    </source>
</reference>
<feature type="transmembrane region" description="Helical" evidence="7">
    <location>
        <begin position="129"/>
        <end position="149"/>
    </location>
</feature>
<feature type="domain" description="Sphingomyelin synthase-like" evidence="8">
    <location>
        <begin position="125"/>
        <end position="194"/>
    </location>
</feature>
<comment type="subcellular location">
    <subcellularLocation>
        <location evidence="1">Membrane</location>
        <topology evidence="1">Multi-pass membrane protein</topology>
    </subcellularLocation>
</comment>
<feature type="transmembrane region" description="Helical" evidence="7">
    <location>
        <begin position="7"/>
        <end position="30"/>
    </location>
</feature>
<keyword evidence="4 7" id="KW-1133">Transmembrane helix</keyword>
<dbReference type="Pfam" id="PF14360">
    <property type="entry name" value="PAP2_C"/>
    <property type="match status" value="1"/>
</dbReference>
<keyword evidence="6 7" id="KW-0472">Membrane</keyword>
<sequence>MTWLSLVFYMIAGYINQIYSMNMTAPFSIVPLYDIGFKYLPVISPKICDYLLLSLGTYFIMRWITIDREKIYTFAKMMSWIFIIRLFCFGSTTVPVPIPNCNARKIDDPIIWNVLPYLPNYHTYSCYDLMFSGHAAHSTLILLYTIYYSNNIIEKIIILNSSVLCNILIIASRIHYTHDVIVGITISALMFKSYFKI</sequence>
<proteinExistence type="predicted"/>
<organism evidence="9">
    <name type="scientific">Indivirus ILV1</name>
    <dbReference type="NCBI Taxonomy" id="1977633"/>
    <lineage>
        <taxon>Viruses</taxon>
        <taxon>Varidnaviria</taxon>
        <taxon>Bamfordvirae</taxon>
        <taxon>Nucleocytoviricota</taxon>
        <taxon>Megaviricetes</taxon>
        <taxon>Imitervirales</taxon>
        <taxon>Mimiviridae</taxon>
        <taxon>Klosneuvirinae</taxon>
        <taxon>Indivirus</taxon>
    </lineage>
</organism>
<evidence type="ECO:0000259" key="8">
    <source>
        <dbReference type="Pfam" id="PF14360"/>
    </source>
</evidence>
<feature type="transmembrane region" description="Helical" evidence="7">
    <location>
        <begin position="50"/>
        <end position="66"/>
    </location>
</feature>
<dbReference type="GO" id="GO:0005886">
    <property type="term" value="C:plasma membrane"/>
    <property type="evidence" value="ECO:0007669"/>
    <property type="project" value="TreeGrafter"/>
</dbReference>
<evidence type="ECO:0000256" key="4">
    <source>
        <dbReference type="ARBA" id="ARBA00022989"/>
    </source>
</evidence>
<evidence type="ECO:0000256" key="5">
    <source>
        <dbReference type="ARBA" id="ARBA00023098"/>
    </source>
</evidence>
<dbReference type="GO" id="GO:0047493">
    <property type="term" value="F:ceramide cholinephosphotransferase activity"/>
    <property type="evidence" value="ECO:0007669"/>
    <property type="project" value="TreeGrafter"/>
</dbReference>
<evidence type="ECO:0000313" key="9">
    <source>
        <dbReference type="EMBL" id="ARF09899.1"/>
    </source>
</evidence>
<gene>
    <name evidence="9" type="ORF">Indivirus_5_22</name>
</gene>